<evidence type="ECO:0000313" key="3">
    <source>
        <dbReference type="Proteomes" id="UP000215914"/>
    </source>
</evidence>
<evidence type="ECO:0000313" key="2">
    <source>
        <dbReference type="EMBL" id="KAF5793374.1"/>
    </source>
</evidence>
<gene>
    <name evidence="2" type="ORF">HanXRQr2_Chr09g0416711</name>
</gene>
<dbReference type="EMBL" id="MNCJ02000324">
    <property type="protein sequence ID" value="KAF5793374.1"/>
    <property type="molecule type" value="Genomic_DNA"/>
</dbReference>
<reference evidence="2" key="2">
    <citation type="submission" date="2020-06" db="EMBL/GenBank/DDBJ databases">
        <title>Helianthus annuus Genome sequencing and assembly Release 2.</title>
        <authorList>
            <person name="Gouzy J."/>
            <person name="Langlade N."/>
            <person name="Munos S."/>
        </authorList>
    </citation>
    <scope>NUCLEOTIDE SEQUENCE</scope>
    <source>
        <tissue evidence="2">Leaves</tissue>
    </source>
</reference>
<feature type="compositionally biased region" description="Basic and acidic residues" evidence="1">
    <location>
        <begin position="42"/>
        <end position="51"/>
    </location>
</feature>
<dbReference type="AlphaFoldDB" id="A0A9K3IAK4"/>
<evidence type="ECO:0000256" key="1">
    <source>
        <dbReference type="SAM" id="MobiDB-lite"/>
    </source>
</evidence>
<reference evidence="2" key="1">
    <citation type="journal article" date="2017" name="Nature">
        <title>The sunflower genome provides insights into oil metabolism, flowering and Asterid evolution.</title>
        <authorList>
            <person name="Badouin H."/>
            <person name="Gouzy J."/>
            <person name="Grassa C.J."/>
            <person name="Murat F."/>
            <person name="Staton S.E."/>
            <person name="Cottret L."/>
            <person name="Lelandais-Briere C."/>
            <person name="Owens G.L."/>
            <person name="Carrere S."/>
            <person name="Mayjonade B."/>
            <person name="Legrand L."/>
            <person name="Gill N."/>
            <person name="Kane N.C."/>
            <person name="Bowers J.E."/>
            <person name="Hubner S."/>
            <person name="Bellec A."/>
            <person name="Berard A."/>
            <person name="Berges H."/>
            <person name="Blanchet N."/>
            <person name="Boniface M.C."/>
            <person name="Brunel D."/>
            <person name="Catrice O."/>
            <person name="Chaidir N."/>
            <person name="Claudel C."/>
            <person name="Donnadieu C."/>
            <person name="Faraut T."/>
            <person name="Fievet G."/>
            <person name="Helmstetter N."/>
            <person name="King M."/>
            <person name="Knapp S.J."/>
            <person name="Lai Z."/>
            <person name="Le Paslier M.C."/>
            <person name="Lippi Y."/>
            <person name="Lorenzon L."/>
            <person name="Mandel J.R."/>
            <person name="Marage G."/>
            <person name="Marchand G."/>
            <person name="Marquand E."/>
            <person name="Bret-Mestries E."/>
            <person name="Morien E."/>
            <person name="Nambeesan S."/>
            <person name="Nguyen T."/>
            <person name="Pegot-Espagnet P."/>
            <person name="Pouilly N."/>
            <person name="Raftis F."/>
            <person name="Sallet E."/>
            <person name="Schiex T."/>
            <person name="Thomas J."/>
            <person name="Vandecasteele C."/>
            <person name="Vares D."/>
            <person name="Vear F."/>
            <person name="Vautrin S."/>
            <person name="Crespi M."/>
            <person name="Mangin B."/>
            <person name="Burke J.M."/>
            <person name="Salse J."/>
            <person name="Munos S."/>
            <person name="Vincourt P."/>
            <person name="Rieseberg L.H."/>
            <person name="Langlade N.B."/>
        </authorList>
    </citation>
    <scope>NUCLEOTIDE SEQUENCE</scope>
    <source>
        <tissue evidence="2">Leaves</tissue>
    </source>
</reference>
<keyword evidence="3" id="KW-1185">Reference proteome</keyword>
<comment type="caution">
    <text evidence="2">The sequence shown here is derived from an EMBL/GenBank/DDBJ whole genome shotgun (WGS) entry which is preliminary data.</text>
</comment>
<dbReference type="Gramene" id="mRNA:HanXRQr2_Chr09g0416711">
    <property type="protein sequence ID" value="CDS:HanXRQr2_Chr09g0416711.1"/>
    <property type="gene ID" value="HanXRQr2_Chr09g0416711"/>
</dbReference>
<name>A0A9K3IAK4_HELAN</name>
<feature type="region of interest" description="Disordered" evidence="1">
    <location>
        <begin position="38"/>
        <end position="57"/>
    </location>
</feature>
<proteinExistence type="predicted"/>
<accession>A0A9K3IAK4</accession>
<organism evidence="2 3">
    <name type="scientific">Helianthus annuus</name>
    <name type="common">Common sunflower</name>
    <dbReference type="NCBI Taxonomy" id="4232"/>
    <lineage>
        <taxon>Eukaryota</taxon>
        <taxon>Viridiplantae</taxon>
        <taxon>Streptophyta</taxon>
        <taxon>Embryophyta</taxon>
        <taxon>Tracheophyta</taxon>
        <taxon>Spermatophyta</taxon>
        <taxon>Magnoliopsida</taxon>
        <taxon>eudicotyledons</taxon>
        <taxon>Gunneridae</taxon>
        <taxon>Pentapetalae</taxon>
        <taxon>asterids</taxon>
        <taxon>campanulids</taxon>
        <taxon>Asterales</taxon>
        <taxon>Asteraceae</taxon>
        <taxon>Asteroideae</taxon>
        <taxon>Heliantheae alliance</taxon>
        <taxon>Heliantheae</taxon>
        <taxon>Helianthus</taxon>
    </lineage>
</organism>
<protein>
    <submittedName>
        <fullName evidence="2">Uncharacterized protein</fullName>
    </submittedName>
</protein>
<dbReference type="Proteomes" id="UP000215914">
    <property type="component" value="Unassembled WGS sequence"/>
</dbReference>
<sequence>MGNGPGLERGLGINVHVTILGGFGFRRGPLGGGFNPGVGRSYPHDMTEPHWPRALSL</sequence>